<comment type="function">
    <text evidence="6">Exhibits a very high intrinsic GTPase hydrolysis rate. Involved in the addition of a carboxymethylaminomethyl (cmnm) group at the wobble position (U34) of certain tRNAs, forming tRNA-cmnm(5)s(2)U34.</text>
</comment>
<comment type="subcellular location">
    <subcellularLocation>
        <location evidence="6">Cytoplasm</location>
    </subcellularLocation>
</comment>
<keyword evidence="4 6" id="KW-0630">Potassium</keyword>
<name>A0A1Y6CHY2_9BACT</name>
<dbReference type="AlphaFoldDB" id="A0A1Y6CHY2"/>
<dbReference type="SUPFAM" id="SSF116878">
    <property type="entry name" value="TrmE connector domain"/>
    <property type="match status" value="1"/>
</dbReference>
<feature type="binding site" evidence="6">
    <location>
        <position position="256"/>
    </location>
    <ligand>
        <name>Mg(2+)</name>
        <dbReference type="ChEBI" id="CHEBI:18420"/>
    </ligand>
</feature>
<dbReference type="EC" id="3.6.-.-" evidence="6"/>
<protein>
    <recommendedName>
        <fullName evidence="6">tRNA modification GTPase MnmE</fullName>
        <ecNumber evidence="6">3.6.-.-</ecNumber>
    </recommendedName>
</protein>
<evidence type="ECO:0000256" key="3">
    <source>
        <dbReference type="ARBA" id="ARBA00022741"/>
    </source>
</evidence>
<evidence type="ECO:0000256" key="6">
    <source>
        <dbReference type="HAMAP-Rule" id="MF_00379"/>
    </source>
</evidence>
<dbReference type="PANTHER" id="PTHR42714:SF2">
    <property type="entry name" value="TRNA MODIFICATION GTPASE GTPBP3, MITOCHONDRIAL"/>
    <property type="match status" value="1"/>
</dbReference>
<dbReference type="InterPro" id="IPR005225">
    <property type="entry name" value="Small_GTP-bd"/>
</dbReference>
<evidence type="ECO:0000256" key="5">
    <source>
        <dbReference type="ARBA" id="ARBA00023134"/>
    </source>
</evidence>
<feature type="binding site" evidence="6">
    <location>
        <position position="273"/>
    </location>
    <ligand>
        <name>K(+)</name>
        <dbReference type="ChEBI" id="CHEBI:29103"/>
    </ligand>
</feature>
<dbReference type="HAMAP" id="MF_00379">
    <property type="entry name" value="GTPase_MnmE"/>
    <property type="match status" value="1"/>
</dbReference>
<dbReference type="FunFam" id="3.30.1360.120:FF:000007">
    <property type="entry name" value="tRNA modification GTPase GTPBP3, mitochondrial"/>
    <property type="match status" value="1"/>
</dbReference>
<dbReference type="GO" id="GO:0002098">
    <property type="term" value="P:tRNA wobble uridine modification"/>
    <property type="evidence" value="ECO:0007669"/>
    <property type="project" value="TreeGrafter"/>
</dbReference>
<proteinExistence type="inferred from homology"/>
<keyword evidence="6" id="KW-0378">Hydrolase</keyword>
<dbReference type="GO" id="GO:0003924">
    <property type="term" value="F:GTPase activity"/>
    <property type="evidence" value="ECO:0007669"/>
    <property type="project" value="UniProtKB-UniRule"/>
</dbReference>
<organism evidence="11 12">
    <name type="scientific">Pseudobacteriovorax antillogorgiicola</name>
    <dbReference type="NCBI Taxonomy" id="1513793"/>
    <lineage>
        <taxon>Bacteria</taxon>
        <taxon>Pseudomonadati</taxon>
        <taxon>Bdellovibrionota</taxon>
        <taxon>Oligoflexia</taxon>
        <taxon>Oligoflexales</taxon>
        <taxon>Pseudobacteriovoracaceae</taxon>
        <taxon>Pseudobacteriovorax</taxon>
    </lineage>
</organism>
<keyword evidence="12" id="KW-1185">Reference proteome</keyword>
<feature type="binding site" evidence="6">
    <location>
        <begin position="271"/>
        <end position="277"/>
    </location>
    <ligand>
        <name>GTP</name>
        <dbReference type="ChEBI" id="CHEBI:37565"/>
    </ligand>
</feature>
<evidence type="ECO:0000256" key="1">
    <source>
        <dbReference type="ARBA" id="ARBA00011043"/>
    </source>
</evidence>
<keyword evidence="5 6" id="KW-0342">GTP-binding</keyword>
<dbReference type="InterPro" id="IPR027266">
    <property type="entry name" value="TrmE/GcvT-like"/>
</dbReference>
<evidence type="ECO:0000259" key="8">
    <source>
        <dbReference type="Pfam" id="PF01926"/>
    </source>
</evidence>
<dbReference type="InterPro" id="IPR031168">
    <property type="entry name" value="G_TrmE"/>
</dbReference>
<feature type="binding site" evidence="6">
    <location>
        <position position="271"/>
    </location>
    <ligand>
        <name>K(+)</name>
        <dbReference type="ChEBI" id="CHEBI:29103"/>
    </ligand>
</feature>
<feature type="binding site" evidence="6">
    <location>
        <position position="145"/>
    </location>
    <ligand>
        <name>(6S)-5-formyl-5,6,7,8-tetrahydrofolate</name>
        <dbReference type="ChEBI" id="CHEBI:57457"/>
    </ligand>
</feature>
<dbReference type="InterPro" id="IPR025867">
    <property type="entry name" value="MnmE_helical"/>
</dbReference>
<dbReference type="GO" id="GO:0046872">
    <property type="term" value="F:metal ion binding"/>
    <property type="evidence" value="ECO:0007669"/>
    <property type="project" value="UniProtKB-KW"/>
</dbReference>
<dbReference type="InterPro" id="IPR027417">
    <property type="entry name" value="P-loop_NTPase"/>
</dbReference>
<comment type="cofactor">
    <cofactor evidence="6">
        <name>K(+)</name>
        <dbReference type="ChEBI" id="CHEBI:29103"/>
    </cofactor>
    <text evidence="6">Binds 1 potassium ion per subunit.</text>
</comment>
<dbReference type="GO" id="GO:0005737">
    <property type="term" value="C:cytoplasm"/>
    <property type="evidence" value="ECO:0007669"/>
    <property type="project" value="UniProtKB-SubCell"/>
</dbReference>
<dbReference type="CDD" id="cd04164">
    <property type="entry name" value="trmE"/>
    <property type="match status" value="1"/>
</dbReference>
<dbReference type="PANTHER" id="PTHR42714">
    <property type="entry name" value="TRNA MODIFICATION GTPASE GTPBP3"/>
    <property type="match status" value="1"/>
</dbReference>
<comment type="similarity">
    <text evidence="1 6 7">Belongs to the TRAFAC class TrmE-Era-EngA-EngB-Septin-like GTPase superfamily. TrmE GTPase family.</text>
</comment>
<feature type="domain" description="MnmE helical" evidence="10">
    <location>
        <begin position="148"/>
        <end position="472"/>
    </location>
</feature>
<dbReference type="RefSeq" id="WP_159455608.1">
    <property type="nucleotide sequence ID" value="NZ_FWZT01000023.1"/>
</dbReference>
<comment type="subunit">
    <text evidence="6">Homodimer. Heterotetramer of two MnmE and two MnmG subunits.</text>
</comment>
<keyword evidence="3 6" id="KW-0547">Nucleotide-binding</keyword>
<feature type="binding site" evidence="6">
    <location>
        <position position="475"/>
    </location>
    <ligand>
        <name>(6S)-5-formyl-5,6,7,8-tetrahydrofolate</name>
        <dbReference type="ChEBI" id="CHEBI:57457"/>
    </ligand>
</feature>
<dbReference type="Pfam" id="PF10396">
    <property type="entry name" value="TrmE_N"/>
    <property type="match status" value="1"/>
</dbReference>
<feature type="binding site" evidence="6">
    <location>
        <position position="276"/>
    </location>
    <ligand>
        <name>K(+)</name>
        <dbReference type="ChEBI" id="CHEBI:29103"/>
    </ligand>
</feature>
<feature type="binding site" evidence="6">
    <location>
        <begin position="296"/>
        <end position="299"/>
    </location>
    <ligand>
        <name>GTP</name>
        <dbReference type="ChEBI" id="CHEBI:37565"/>
    </ligand>
</feature>
<dbReference type="EMBL" id="FWZT01000023">
    <property type="protein sequence ID" value="SMF66691.1"/>
    <property type="molecule type" value="Genomic_DNA"/>
</dbReference>
<evidence type="ECO:0000313" key="11">
    <source>
        <dbReference type="EMBL" id="SMF66691.1"/>
    </source>
</evidence>
<keyword evidence="6" id="KW-0963">Cytoplasm</keyword>
<evidence type="ECO:0000259" key="9">
    <source>
        <dbReference type="Pfam" id="PF10396"/>
    </source>
</evidence>
<dbReference type="InterPro" id="IPR018948">
    <property type="entry name" value="GTP-bd_TrmE_N"/>
</dbReference>
<dbReference type="Gene3D" id="1.20.120.430">
    <property type="entry name" value="tRNA modification GTPase MnmE domain 2"/>
    <property type="match status" value="1"/>
</dbReference>
<dbReference type="GO" id="GO:0005525">
    <property type="term" value="F:GTP binding"/>
    <property type="evidence" value="ECO:0007669"/>
    <property type="project" value="UniProtKB-UniRule"/>
</dbReference>
<feature type="domain" description="GTP-binding protein TrmE N-terminal" evidence="9">
    <location>
        <begin position="30"/>
        <end position="145"/>
    </location>
</feature>
<evidence type="ECO:0000259" key="10">
    <source>
        <dbReference type="Pfam" id="PF12631"/>
    </source>
</evidence>
<dbReference type="Proteomes" id="UP000192907">
    <property type="component" value="Unassembled WGS sequence"/>
</dbReference>
<dbReference type="NCBIfam" id="TIGR00231">
    <property type="entry name" value="small_GTP"/>
    <property type="match status" value="1"/>
</dbReference>
<dbReference type="InterPro" id="IPR027368">
    <property type="entry name" value="MnmE_dom2"/>
</dbReference>
<dbReference type="Pfam" id="PF01926">
    <property type="entry name" value="MMR_HSR1"/>
    <property type="match status" value="1"/>
</dbReference>
<keyword evidence="2 6" id="KW-0819">tRNA processing</keyword>
<dbReference type="SUPFAM" id="SSF52540">
    <property type="entry name" value="P-loop containing nucleoside triphosphate hydrolases"/>
    <property type="match status" value="1"/>
</dbReference>
<dbReference type="InterPro" id="IPR006073">
    <property type="entry name" value="GTP-bd"/>
</dbReference>
<evidence type="ECO:0000256" key="4">
    <source>
        <dbReference type="ARBA" id="ARBA00022958"/>
    </source>
</evidence>
<dbReference type="STRING" id="1513793.SAMN06296036_12356"/>
<feature type="binding site" evidence="6">
    <location>
        <position position="46"/>
    </location>
    <ligand>
        <name>(6S)-5-formyl-5,6,7,8-tetrahydrofolate</name>
        <dbReference type="ChEBI" id="CHEBI:57457"/>
    </ligand>
</feature>
<feature type="binding site" evidence="6">
    <location>
        <position position="106"/>
    </location>
    <ligand>
        <name>(6S)-5-formyl-5,6,7,8-tetrahydrofolate</name>
        <dbReference type="ChEBI" id="CHEBI:57457"/>
    </ligand>
</feature>
<dbReference type="NCBIfam" id="TIGR00450">
    <property type="entry name" value="mnmE_trmE_thdF"/>
    <property type="match status" value="1"/>
</dbReference>
<dbReference type="Pfam" id="PF12631">
    <property type="entry name" value="MnmE_helical"/>
    <property type="match status" value="1"/>
</dbReference>
<dbReference type="GO" id="GO:0030488">
    <property type="term" value="P:tRNA methylation"/>
    <property type="evidence" value="ECO:0007669"/>
    <property type="project" value="TreeGrafter"/>
</dbReference>
<dbReference type="Gene3D" id="3.30.1360.120">
    <property type="entry name" value="Probable tRNA modification gtpase trme, domain 1"/>
    <property type="match status" value="1"/>
</dbReference>
<evidence type="ECO:0000256" key="2">
    <source>
        <dbReference type="ARBA" id="ARBA00022694"/>
    </source>
</evidence>
<feature type="binding site" evidence="6">
    <location>
        <position position="277"/>
    </location>
    <ligand>
        <name>Mg(2+)</name>
        <dbReference type="ChEBI" id="CHEBI:18420"/>
    </ligand>
</feature>
<accession>A0A1Y6CHY2</accession>
<feature type="binding site" evidence="6">
    <location>
        <position position="252"/>
    </location>
    <ligand>
        <name>K(+)</name>
        <dbReference type="ChEBI" id="CHEBI:29103"/>
    </ligand>
</feature>
<dbReference type="CDD" id="cd14858">
    <property type="entry name" value="TrmE_N"/>
    <property type="match status" value="1"/>
</dbReference>
<comment type="caution">
    <text evidence="6">Lacks conserved residue(s) required for the propagation of feature annotation.</text>
</comment>
<reference evidence="12" key="1">
    <citation type="submission" date="2017-04" db="EMBL/GenBank/DDBJ databases">
        <authorList>
            <person name="Varghese N."/>
            <person name="Submissions S."/>
        </authorList>
    </citation>
    <scope>NUCLEOTIDE SEQUENCE [LARGE SCALE GENOMIC DNA]</scope>
    <source>
        <strain evidence="12">RKEM611</strain>
    </source>
</reference>
<dbReference type="NCBIfam" id="NF003661">
    <property type="entry name" value="PRK05291.1-3"/>
    <property type="match status" value="1"/>
</dbReference>
<gene>
    <name evidence="6" type="primary">mnmE</name>
    <name evidence="6" type="synonym">trmE</name>
    <name evidence="11" type="ORF">SAMN06296036_12356</name>
</gene>
<evidence type="ECO:0000256" key="7">
    <source>
        <dbReference type="RuleBase" id="RU003313"/>
    </source>
</evidence>
<evidence type="ECO:0000313" key="12">
    <source>
        <dbReference type="Proteomes" id="UP000192907"/>
    </source>
</evidence>
<dbReference type="Gene3D" id="3.40.50.300">
    <property type="entry name" value="P-loop containing nucleotide triphosphate hydrolases"/>
    <property type="match status" value="1"/>
</dbReference>
<feature type="domain" description="G" evidence="8">
    <location>
        <begin position="245"/>
        <end position="359"/>
    </location>
</feature>
<sequence length="475" mass="51696">MSKSKLIKLKKLDAKTSPADAGLSHTDRPIAALASGQGAAAVSIIRISGACTFSMLAPFFPKRDEFPEREMTLSSFVDPETGDVVDELMLALFAGPRSFTGEDSAELFCHGGPYIVNRILKSLFQHGCRPAEPGEFTKRAFLNGKVDLTAAEGIRELVEAGSHQQWLAARQLATGRLGQVIEQLRIEIIGAMAYLEARIDFPDEGDTQGVALDHVSDRVKQVLTRVEALQNSYDSGRVASSGLMVTIIGAPNMGKSSLMNALLDKERAIVTDIAGTTRDYLEERCLVKGRLIRLVDTAGIRSTEEVVEKIGVGAAVKLAHEADLVIILTAANASQDELTYFQEAIAAVPTEKCIPVINKIDQVSNDFDFEDKALKISCKTGDGIELLRSDIAARVDGFVGNLKEEPFITSARHATALEDCKSFLLRFFSGIEDGLYEEMLAFELQHAIRALSSIIGDVEHDDLLDRIFSEFCVGK</sequence>
<keyword evidence="6" id="KW-0479">Metal-binding</keyword>
<dbReference type="InterPro" id="IPR004520">
    <property type="entry name" value="GTPase_MnmE"/>
</dbReference>
<keyword evidence="6" id="KW-0460">Magnesium</keyword>